<accession>A0A918YKR5</accession>
<gene>
    <name evidence="2" type="ORF">GCM10010339_47340</name>
</gene>
<evidence type="ECO:0000313" key="3">
    <source>
        <dbReference type="Proteomes" id="UP000655443"/>
    </source>
</evidence>
<name>A0A918YKR5_9ACTN</name>
<reference evidence="2" key="1">
    <citation type="journal article" date="2014" name="Int. J. Syst. Evol. Microbiol.">
        <title>Complete genome sequence of Corynebacterium casei LMG S-19264T (=DSM 44701T), isolated from a smear-ripened cheese.</title>
        <authorList>
            <consortium name="US DOE Joint Genome Institute (JGI-PGF)"/>
            <person name="Walter F."/>
            <person name="Albersmeier A."/>
            <person name="Kalinowski J."/>
            <person name="Ruckert C."/>
        </authorList>
    </citation>
    <scope>NUCLEOTIDE SEQUENCE</scope>
    <source>
        <strain evidence="2">JCM 4714</strain>
    </source>
</reference>
<feature type="region of interest" description="Disordered" evidence="1">
    <location>
        <begin position="1"/>
        <end position="21"/>
    </location>
</feature>
<dbReference type="Proteomes" id="UP000655443">
    <property type="component" value="Unassembled WGS sequence"/>
</dbReference>
<reference evidence="2" key="2">
    <citation type="submission" date="2020-09" db="EMBL/GenBank/DDBJ databases">
        <authorList>
            <person name="Sun Q."/>
            <person name="Ohkuma M."/>
        </authorList>
    </citation>
    <scope>NUCLEOTIDE SEQUENCE</scope>
    <source>
        <strain evidence="2">JCM 4714</strain>
    </source>
</reference>
<evidence type="ECO:0000256" key="1">
    <source>
        <dbReference type="SAM" id="MobiDB-lite"/>
    </source>
</evidence>
<proteinExistence type="predicted"/>
<evidence type="ECO:0000313" key="2">
    <source>
        <dbReference type="EMBL" id="GHE06527.1"/>
    </source>
</evidence>
<organism evidence="2 3">
    <name type="scientific">Streptomyces alanosinicus</name>
    <dbReference type="NCBI Taxonomy" id="68171"/>
    <lineage>
        <taxon>Bacteria</taxon>
        <taxon>Bacillati</taxon>
        <taxon>Actinomycetota</taxon>
        <taxon>Actinomycetes</taxon>
        <taxon>Kitasatosporales</taxon>
        <taxon>Streptomycetaceae</taxon>
        <taxon>Streptomyces</taxon>
    </lineage>
</organism>
<feature type="compositionally biased region" description="Basic and acidic residues" evidence="1">
    <location>
        <begin position="11"/>
        <end position="21"/>
    </location>
</feature>
<protein>
    <submittedName>
        <fullName evidence="2">Uncharacterized protein</fullName>
    </submittedName>
</protein>
<comment type="caution">
    <text evidence="2">The sequence shown here is derived from an EMBL/GenBank/DDBJ whole genome shotgun (WGS) entry which is preliminary data.</text>
</comment>
<feature type="compositionally biased region" description="Gly residues" evidence="1">
    <location>
        <begin position="62"/>
        <end position="73"/>
    </location>
</feature>
<dbReference type="EMBL" id="BMVG01000011">
    <property type="protein sequence ID" value="GHE06527.1"/>
    <property type="molecule type" value="Genomic_DNA"/>
</dbReference>
<dbReference type="AlphaFoldDB" id="A0A918YKR5"/>
<sequence>MPCPSNPDGLTGEHLREGTDGARYGRSEVTCHQVGYLCAEFPADAVVERGVLAGPYPAEPRFGGGDLEAGKGSGDAFRCH</sequence>
<keyword evidence="3" id="KW-1185">Reference proteome</keyword>
<feature type="region of interest" description="Disordered" evidence="1">
    <location>
        <begin position="58"/>
        <end position="80"/>
    </location>
</feature>